<organism evidence="2 3">
    <name type="scientific">Streptomyces neyagawaensis</name>
    <dbReference type="NCBI Taxonomy" id="42238"/>
    <lineage>
        <taxon>Bacteria</taxon>
        <taxon>Bacillati</taxon>
        <taxon>Actinomycetota</taxon>
        <taxon>Actinomycetes</taxon>
        <taxon>Kitasatosporales</taxon>
        <taxon>Streptomycetaceae</taxon>
        <taxon>Streptomyces</taxon>
    </lineage>
</organism>
<protein>
    <submittedName>
        <fullName evidence="2">Uncharacterized protein</fullName>
    </submittedName>
</protein>
<sequence>PVLLTEAGVFARYDAMGVLDRLASAARRGGRGGGTLRAGPGTDRGWHVEAELPRARSESGVHSRPRG</sequence>
<proteinExistence type="predicted"/>
<gene>
    <name evidence="2" type="ORF">ABZ931_27505</name>
</gene>
<feature type="compositionally biased region" description="Basic and acidic residues" evidence="1">
    <location>
        <begin position="44"/>
        <end position="61"/>
    </location>
</feature>
<dbReference type="EMBL" id="JBEYXT010000157">
    <property type="protein sequence ID" value="MEU6804729.1"/>
    <property type="molecule type" value="Genomic_DNA"/>
</dbReference>
<feature type="region of interest" description="Disordered" evidence="1">
    <location>
        <begin position="26"/>
        <end position="67"/>
    </location>
</feature>
<feature type="non-terminal residue" evidence="2">
    <location>
        <position position="1"/>
    </location>
</feature>
<keyword evidence="3" id="KW-1185">Reference proteome</keyword>
<evidence type="ECO:0000313" key="2">
    <source>
        <dbReference type="EMBL" id="MEU6804729.1"/>
    </source>
</evidence>
<dbReference type="Proteomes" id="UP001551189">
    <property type="component" value="Unassembled WGS sequence"/>
</dbReference>
<accession>A0ABV3B637</accession>
<reference evidence="2 3" key="1">
    <citation type="submission" date="2024-06" db="EMBL/GenBank/DDBJ databases">
        <title>The Natural Products Discovery Center: Release of the First 8490 Sequenced Strains for Exploring Actinobacteria Biosynthetic Diversity.</title>
        <authorList>
            <person name="Kalkreuter E."/>
            <person name="Kautsar S.A."/>
            <person name="Yang D."/>
            <person name="Bader C.D."/>
            <person name="Teijaro C.N."/>
            <person name="Fluegel L."/>
            <person name="Davis C.M."/>
            <person name="Simpson J.R."/>
            <person name="Lauterbach L."/>
            <person name="Steele A.D."/>
            <person name="Gui C."/>
            <person name="Meng S."/>
            <person name="Li G."/>
            <person name="Viehrig K."/>
            <person name="Ye F."/>
            <person name="Su P."/>
            <person name="Kiefer A.F."/>
            <person name="Nichols A."/>
            <person name="Cepeda A.J."/>
            <person name="Yan W."/>
            <person name="Fan B."/>
            <person name="Jiang Y."/>
            <person name="Adhikari A."/>
            <person name="Zheng C.-J."/>
            <person name="Schuster L."/>
            <person name="Cowan T.M."/>
            <person name="Smanski M.J."/>
            <person name="Chevrette M.G."/>
            <person name="De Carvalho L.P.S."/>
            <person name="Shen B."/>
        </authorList>
    </citation>
    <scope>NUCLEOTIDE SEQUENCE [LARGE SCALE GENOMIC DNA]</scope>
    <source>
        <strain evidence="2 3">NPDC046851</strain>
    </source>
</reference>
<evidence type="ECO:0000256" key="1">
    <source>
        <dbReference type="SAM" id="MobiDB-lite"/>
    </source>
</evidence>
<name>A0ABV3B637_9ACTN</name>
<comment type="caution">
    <text evidence="2">The sequence shown here is derived from an EMBL/GenBank/DDBJ whole genome shotgun (WGS) entry which is preliminary data.</text>
</comment>
<evidence type="ECO:0000313" key="3">
    <source>
        <dbReference type="Proteomes" id="UP001551189"/>
    </source>
</evidence>